<dbReference type="AlphaFoldDB" id="A0A8S1VJD3"/>
<reference evidence="1" key="1">
    <citation type="submission" date="2021-01" db="EMBL/GenBank/DDBJ databases">
        <authorList>
            <consortium name="Genoscope - CEA"/>
            <person name="William W."/>
        </authorList>
    </citation>
    <scope>NUCLEOTIDE SEQUENCE</scope>
</reference>
<dbReference type="EMBL" id="CAJJDP010000067">
    <property type="protein sequence ID" value="CAD8177330.1"/>
    <property type="molecule type" value="Genomic_DNA"/>
</dbReference>
<dbReference type="OrthoDB" id="10499641at2759"/>
<proteinExistence type="predicted"/>
<evidence type="ECO:0000313" key="2">
    <source>
        <dbReference type="Proteomes" id="UP000683925"/>
    </source>
</evidence>
<accession>A0A8S1VJD3</accession>
<sequence length="198" mass="24395">MQCLQQIYIARMDNLLFNNEIYFVIIYCFEMKKRINLTAFKCLQNLKFQATLFNRWENKTFNIKKKFQYTDKRESNIQFSWKFQNHNIICYMQWFGSYTDCEMHNNNELFKFRRGKFVLQRNAIYSQQIEQHFSKEFELIKKTNQVLQKKFEMKTLVQYFQKVEIQILNRSHLFFLQENPLASKRNMSTQKLLIKSSF</sequence>
<keyword evidence="2" id="KW-1185">Reference proteome</keyword>
<comment type="caution">
    <text evidence="1">The sequence shown here is derived from an EMBL/GenBank/DDBJ whole genome shotgun (WGS) entry which is preliminary data.</text>
</comment>
<protein>
    <submittedName>
        <fullName evidence="1">Uncharacterized protein</fullName>
    </submittedName>
</protein>
<dbReference type="Proteomes" id="UP000683925">
    <property type="component" value="Unassembled WGS sequence"/>
</dbReference>
<name>A0A8S1VJD3_PAROT</name>
<gene>
    <name evidence="1" type="ORF">POCTA_138.1.T0680252</name>
</gene>
<organism evidence="1 2">
    <name type="scientific">Paramecium octaurelia</name>
    <dbReference type="NCBI Taxonomy" id="43137"/>
    <lineage>
        <taxon>Eukaryota</taxon>
        <taxon>Sar</taxon>
        <taxon>Alveolata</taxon>
        <taxon>Ciliophora</taxon>
        <taxon>Intramacronucleata</taxon>
        <taxon>Oligohymenophorea</taxon>
        <taxon>Peniculida</taxon>
        <taxon>Parameciidae</taxon>
        <taxon>Paramecium</taxon>
    </lineage>
</organism>
<evidence type="ECO:0000313" key="1">
    <source>
        <dbReference type="EMBL" id="CAD8177330.1"/>
    </source>
</evidence>